<dbReference type="EMBL" id="DSZZ01000464">
    <property type="protein sequence ID" value="HGU53807.1"/>
    <property type="molecule type" value="Genomic_DNA"/>
</dbReference>
<organism evidence="2">
    <name type="scientific">Fervidobacterium pennivorans</name>
    <dbReference type="NCBI Taxonomy" id="93466"/>
    <lineage>
        <taxon>Bacteria</taxon>
        <taxon>Thermotogati</taxon>
        <taxon>Thermotogota</taxon>
        <taxon>Thermotogae</taxon>
        <taxon>Thermotogales</taxon>
        <taxon>Fervidobacteriaceae</taxon>
        <taxon>Fervidobacterium</taxon>
    </lineage>
</organism>
<comment type="caution">
    <text evidence="2">The sequence shown here is derived from an EMBL/GenBank/DDBJ whole genome shotgun (WGS) entry which is preliminary data.</text>
</comment>
<feature type="transmembrane region" description="Helical" evidence="1">
    <location>
        <begin position="111"/>
        <end position="128"/>
    </location>
</feature>
<feature type="transmembrane region" description="Helical" evidence="1">
    <location>
        <begin position="50"/>
        <end position="69"/>
    </location>
</feature>
<keyword evidence="1" id="KW-0472">Membrane</keyword>
<reference evidence="2" key="1">
    <citation type="journal article" date="2020" name="mSystems">
        <title>Genome- and Community-Level Interaction Insights into Carbon Utilization and Element Cycling Functions of Hydrothermarchaeota in Hydrothermal Sediment.</title>
        <authorList>
            <person name="Zhou Z."/>
            <person name="Liu Y."/>
            <person name="Xu W."/>
            <person name="Pan J."/>
            <person name="Luo Z.H."/>
            <person name="Li M."/>
        </authorList>
    </citation>
    <scope>NUCLEOTIDE SEQUENCE [LARGE SCALE GENOMIC DNA]</scope>
    <source>
        <strain evidence="2">SpSt-61</strain>
    </source>
</reference>
<evidence type="ECO:0000256" key="1">
    <source>
        <dbReference type="SAM" id="Phobius"/>
    </source>
</evidence>
<feature type="transmembrane region" description="Helical" evidence="1">
    <location>
        <begin position="75"/>
        <end position="99"/>
    </location>
</feature>
<keyword evidence="1" id="KW-0812">Transmembrane</keyword>
<name>A0A7V4NHJ0_FERPE</name>
<sequence>MKVQIVPIFAVIYNVLNLSVIIFQVRLAAGLPWRAASTGGKFPGKYRPKMRVVAVINIFVLMLLTMIVLSRTGLVLVGFSFISRKLIWVVVAFTFSRAIMNTITKSKIERIWSPVAFAQFFTSLIIALS</sequence>
<evidence type="ECO:0000313" key="2">
    <source>
        <dbReference type="EMBL" id="HGU53807.1"/>
    </source>
</evidence>
<protein>
    <submittedName>
        <fullName evidence="2">Uncharacterized protein</fullName>
    </submittedName>
</protein>
<keyword evidence="1" id="KW-1133">Transmembrane helix</keyword>
<dbReference type="AlphaFoldDB" id="A0A7V4NHJ0"/>
<feature type="transmembrane region" description="Helical" evidence="1">
    <location>
        <begin position="6"/>
        <end position="29"/>
    </location>
</feature>
<accession>A0A7V4NHJ0</accession>
<gene>
    <name evidence="2" type="ORF">ENT78_09865</name>
</gene>
<proteinExistence type="predicted"/>